<feature type="chain" id="PRO_5043959426" evidence="1">
    <location>
        <begin position="20"/>
        <end position="388"/>
    </location>
</feature>
<dbReference type="Proteomes" id="UP001403385">
    <property type="component" value="Unassembled WGS sequence"/>
</dbReference>
<dbReference type="EMBL" id="JBDKWZ010000016">
    <property type="protein sequence ID" value="MEN7550784.1"/>
    <property type="molecule type" value="Genomic_DNA"/>
</dbReference>
<evidence type="ECO:0000313" key="2">
    <source>
        <dbReference type="EMBL" id="MEN7550784.1"/>
    </source>
</evidence>
<organism evidence="2 3">
    <name type="scientific">Rapidithrix thailandica</name>
    <dbReference type="NCBI Taxonomy" id="413964"/>
    <lineage>
        <taxon>Bacteria</taxon>
        <taxon>Pseudomonadati</taxon>
        <taxon>Bacteroidota</taxon>
        <taxon>Cytophagia</taxon>
        <taxon>Cytophagales</taxon>
        <taxon>Flammeovirgaceae</taxon>
        <taxon>Rapidithrix</taxon>
    </lineage>
</organism>
<comment type="caution">
    <text evidence="2">The sequence shown here is derived from an EMBL/GenBank/DDBJ whole genome shotgun (WGS) entry which is preliminary data.</text>
</comment>
<evidence type="ECO:0000256" key="1">
    <source>
        <dbReference type="SAM" id="SignalP"/>
    </source>
</evidence>
<name>A0AAW9S0S9_9BACT</name>
<dbReference type="RefSeq" id="WP_346823565.1">
    <property type="nucleotide sequence ID" value="NZ_JBDKWZ010000016.1"/>
</dbReference>
<feature type="signal peptide" evidence="1">
    <location>
        <begin position="1"/>
        <end position="19"/>
    </location>
</feature>
<proteinExistence type="predicted"/>
<reference evidence="2 3" key="1">
    <citation type="submission" date="2024-04" db="EMBL/GenBank/DDBJ databases">
        <title>Novel genus in family Flammeovirgaceae.</title>
        <authorList>
            <person name="Nguyen T.H."/>
            <person name="Vuong T.Q."/>
            <person name="Le H."/>
            <person name="Kim S.-G."/>
        </authorList>
    </citation>
    <scope>NUCLEOTIDE SEQUENCE [LARGE SCALE GENOMIC DNA]</scope>
    <source>
        <strain evidence="2 3">JCM 23209</strain>
    </source>
</reference>
<dbReference type="AlphaFoldDB" id="A0AAW9S0S9"/>
<protein>
    <submittedName>
        <fullName evidence="2">Uncharacterized protein</fullName>
    </submittedName>
</protein>
<sequence length="388" mass="44561">MKNITITFFLLLGTFSSWAQHPIVHFDMDKSNFEEGAPLPAASNFLIHGIIETQIVMVEILVLDKVGKENRPPLYSNLWKQPLYEQKREFYIPISYKLKGGAEYDFIINYYRKATSEEMDNLQQELYHSLDVFLEQNLELRKKKISLLSNGRTLVKQMNQIVWQGLSYYRNDKEVRFEGFSDLVVEQINMLQKKDYSELMGEKTSATEKLNSANELIRQLQIRLRSEVAHLFNTELAVISFSKHIDNYPVEKVKTIVTLYGGYGGVMLKEKFDEEDTDAAFMLGLSLPLGNRAFHSKFWSNTSVLFGFFLEDFEGENGLVVSGPIIDKPITLGLGYRVFEFMRLSAGAVVLNNEGSNNGQTHYNTDVYVRPFVGFTMDVKLWVGLGKR</sequence>
<keyword evidence="3" id="KW-1185">Reference proteome</keyword>
<gene>
    <name evidence="2" type="ORF">AAG747_22880</name>
</gene>
<accession>A0AAW9S0S9</accession>
<evidence type="ECO:0000313" key="3">
    <source>
        <dbReference type="Proteomes" id="UP001403385"/>
    </source>
</evidence>
<keyword evidence="1" id="KW-0732">Signal</keyword>